<accession>A0AAU8TZM3</accession>
<gene>
    <name evidence="1" type="ORF">VO64_5805</name>
</gene>
<reference evidence="1 2" key="1">
    <citation type="journal article" date="2015" name="Genome Announc.">
        <title>Complete Genome Sequence of Biocontrol Strain Pseudomonas fluorescens LBUM223.</title>
        <authorList>
            <person name="Roquigny R."/>
            <person name="Arseneault T."/>
            <person name="Gadkar V.J."/>
            <person name="Novinscak A."/>
            <person name="Joly D.L."/>
            <person name="Filion M."/>
        </authorList>
    </citation>
    <scope>NUCLEOTIDE SEQUENCE [LARGE SCALE GENOMIC DNA]</scope>
    <source>
        <strain evidence="1 2">LBUM223</strain>
    </source>
</reference>
<sequence>MLGGLRGRRKLQRQSCVLPRLLLCGGHSLMLGNHHLPLLS</sequence>
<dbReference type="EMBL" id="CP011117">
    <property type="protein sequence ID" value="AKA86351.1"/>
    <property type="molecule type" value="Genomic_DNA"/>
</dbReference>
<evidence type="ECO:0000313" key="2">
    <source>
        <dbReference type="Proteomes" id="UP000033099"/>
    </source>
</evidence>
<name>A0AAU8TZM3_9PSED</name>
<evidence type="ECO:0000313" key="1">
    <source>
        <dbReference type="EMBL" id="AKA86351.1"/>
    </source>
</evidence>
<organism evidence="1 2">
    <name type="scientific">Pseudomonas synxantha</name>
    <dbReference type="NCBI Taxonomy" id="47883"/>
    <lineage>
        <taxon>Bacteria</taxon>
        <taxon>Pseudomonadati</taxon>
        <taxon>Pseudomonadota</taxon>
        <taxon>Gammaproteobacteria</taxon>
        <taxon>Pseudomonadales</taxon>
        <taxon>Pseudomonadaceae</taxon>
        <taxon>Pseudomonas</taxon>
    </lineage>
</organism>
<dbReference type="AlphaFoldDB" id="A0AAU8TZM3"/>
<protein>
    <submittedName>
        <fullName evidence="1">Uncharacterized protein</fullName>
    </submittedName>
</protein>
<proteinExistence type="predicted"/>
<dbReference type="Proteomes" id="UP000033099">
    <property type="component" value="Chromosome"/>
</dbReference>
<dbReference type="KEGG" id="pfb:VO64_5805"/>